<evidence type="ECO:0000256" key="2">
    <source>
        <dbReference type="ARBA" id="ARBA00022448"/>
    </source>
</evidence>
<evidence type="ECO:0000256" key="5">
    <source>
        <dbReference type="ARBA" id="ARBA00022989"/>
    </source>
</evidence>
<dbReference type="Proteomes" id="UP000694308">
    <property type="component" value="Unassembled WGS sequence"/>
</dbReference>
<evidence type="ECO:0000313" key="10">
    <source>
        <dbReference type="Proteomes" id="UP000694308"/>
    </source>
</evidence>
<feature type="transmembrane region" description="Helical" evidence="7">
    <location>
        <begin position="378"/>
        <end position="400"/>
    </location>
</feature>
<feature type="transmembrane region" description="Helical" evidence="7">
    <location>
        <begin position="338"/>
        <end position="358"/>
    </location>
</feature>
<evidence type="ECO:0000256" key="3">
    <source>
        <dbReference type="ARBA" id="ARBA00022475"/>
    </source>
</evidence>
<dbReference type="Pfam" id="PF07690">
    <property type="entry name" value="MFS_1"/>
    <property type="match status" value="1"/>
</dbReference>
<sequence length="416" mass="46387">MELKKKYQTVFLLTCGLCIWNIVYLPSFFYVPFQKAFQMTNEQMGTLLSMYGVIALLGYFFGGMVADKFNPKKLMVLSNIATGLLGLYMATFPNYNALIIVYMAFGVTSVMLYWSAFVKSIRMMGDDDEQGKLFGAFESFYGIVSLVLSYIILLTFSNYIANNGHFEYVIISYSVISIIIGFFILILYKPEKNASNMISTESKFNFKALPQALKLPVTWFNSIIVFTLFVIISGSSYLNPFLNSVYMVPVTWATALGIAIKYGFRVFVSPIGGSLIDKYKKSSKVLIYTSVLIITAGIFLLILPKNPKYMVLGVVAVFIFCVVNNLPRGCMYVPVAEAKVPVEIVGTVVGIVSAIGYSSDVYIWKLFGSLLDKHGNQGYNYIFMILIGSATIALVTGIIYDKYLLKLDNKSGKVIS</sequence>
<keyword evidence="6 7" id="KW-0472">Membrane</keyword>
<evidence type="ECO:0000313" key="9">
    <source>
        <dbReference type="EMBL" id="MBV7276190.1"/>
    </source>
</evidence>
<feature type="transmembrane region" description="Helical" evidence="7">
    <location>
        <begin position="309"/>
        <end position="326"/>
    </location>
</feature>
<feature type="transmembrane region" description="Helical" evidence="7">
    <location>
        <begin position="285"/>
        <end position="303"/>
    </location>
</feature>
<keyword evidence="3" id="KW-1003">Cell membrane</keyword>
<feature type="transmembrane region" description="Helical" evidence="7">
    <location>
        <begin position="217"/>
        <end position="238"/>
    </location>
</feature>
<evidence type="ECO:0000256" key="7">
    <source>
        <dbReference type="SAM" id="Phobius"/>
    </source>
</evidence>
<protein>
    <submittedName>
        <fullName evidence="9">MFS transporter</fullName>
    </submittedName>
</protein>
<feature type="transmembrane region" description="Helical" evidence="7">
    <location>
        <begin position="43"/>
        <end position="62"/>
    </location>
</feature>
<keyword evidence="5 7" id="KW-1133">Transmembrane helix</keyword>
<feature type="domain" description="Major facilitator superfamily (MFS) profile" evidence="8">
    <location>
        <begin position="1"/>
        <end position="405"/>
    </location>
</feature>
<feature type="transmembrane region" description="Helical" evidence="7">
    <location>
        <begin position="74"/>
        <end position="91"/>
    </location>
</feature>
<comment type="subcellular location">
    <subcellularLocation>
        <location evidence="1">Cell membrane</location>
        <topology evidence="1">Multi-pass membrane protein</topology>
    </subcellularLocation>
</comment>
<dbReference type="PROSITE" id="PS50850">
    <property type="entry name" value="MFS"/>
    <property type="match status" value="1"/>
</dbReference>
<evidence type="ECO:0000259" key="8">
    <source>
        <dbReference type="PROSITE" id="PS50850"/>
    </source>
</evidence>
<dbReference type="PANTHER" id="PTHR23517:SF3">
    <property type="entry name" value="INTEGRAL MEMBRANE TRANSPORT PROTEIN"/>
    <property type="match status" value="1"/>
</dbReference>
<evidence type="ECO:0000256" key="6">
    <source>
        <dbReference type="ARBA" id="ARBA00023136"/>
    </source>
</evidence>
<feature type="transmembrane region" description="Helical" evidence="7">
    <location>
        <begin position="9"/>
        <end position="31"/>
    </location>
</feature>
<dbReference type="AlphaFoldDB" id="A0A949U2G2"/>
<dbReference type="EMBL" id="JAEEGC010000162">
    <property type="protein sequence ID" value="MBV7276190.1"/>
    <property type="molecule type" value="Genomic_DNA"/>
</dbReference>
<organism evidence="9 10">
    <name type="scientific">Clostridium thailandense</name>
    <dbReference type="NCBI Taxonomy" id="2794346"/>
    <lineage>
        <taxon>Bacteria</taxon>
        <taxon>Bacillati</taxon>
        <taxon>Bacillota</taxon>
        <taxon>Clostridia</taxon>
        <taxon>Eubacteriales</taxon>
        <taxon>Clostridiaceae</taxon>
        <taxon>Clostridium</taxon>
    </lineage>
</organism>
<dbReference type="RefSeq" id="WP_218323235.1">
    <property type="nucleotide sequence ID" value="NZ_JAEEGC010000162.1"/>
</dbReference>
<gene>
    <name evidence="9" type="ORF">I6U48_25230</name>
</gene>
<dbReference type="GO" id="GO:0022857">
    <property type="term" value="F:transmembrane transporter activity"/>
    <property type="evidence" value="ECO:0007669"/>
    <property type="project" value="InterPro"/>
</dbReference>
<keyword evidence="4 7" id="KW-0812">Transmembrane</keyword>
<dbReference type="GO" id="GO:0005886">
    <property type="term" value="C:plasma membrane"/>
    <property type="evidence" value="ECO:0007669"/>
    <property type="project" value="UniProtKB-SubCell"/>
</dbReference>
<feature type="transmembrane region" description="Helical" evidence="7">
    <location>
        <begin position="166"/>
        <end position="188"/>
    </location>
</feature>
<reference evidence="9" key="1">
    <citation type="submission" date="2020-12" db="EMBL/GenBank/DDBJ databases">
        <title>Clostridium thailandense sp. nov., a novel acetogenic bacterium isolated from peat land soil in Thailand.</title>
        <authorList>
            <person name="Chaikitkaew S."/>
            <person name="Birkeland N.K."/>
        </authorList>
    </citation>
    <scope>NUCLEOTIDE SEQUENCE</scope>
    <source>
        <strain evidence="9">PL3</strain>
    </source>
</reference>
<dbReference type="InterPro" id="IPR020846">
    <property type="entry name" value="MFS_dom"/>
</dbReference>
<evidence type="ECO:0000256" key="1">
    <source>
        <dbReference type="ARBA" id="ARBA00004651"/>
    </source>
</evidence>
<feature type="transmembrane region" description="Helical" evidence="7">
    <location>
        <begin position="244"/>
        <end position="264"/>
    </location>
</feature>
<proteinExistence type="predicted"/>
<dbReference type="CDD" id="cd06174">
    <property type="entry name" value="MFS"/>
    <property type="match status" value="1"/>
</dbReference>
<keyword evidence="2" id="KW-0813">Transport</keyword>
<keyword evidence="10" id="KW-1185">Reference proteome</keyword>
<feature type="transmembrane region" description="Helical" evidence="7">
    <location>
        <begin position="139"/>
        <end position="160"/>
    </location>
</feature>
<dbReference type="PANTHER" id="PTHR23517">
    <property type="entry name" value="RESISTANCE PROTEIN MDTM, PUTATIVE-RELATED-RELATED"/>
    <property type="match status" value="1"/>
</dbReference>
<evidence type="ECO:0000256" key="4">
    <source>
        <dbReference type="ARBA" id="ARBA00022692"/>
    </source>
</evidence>
<dbReference type="InterPro" id="IPR050171">
    <property type="entry name" value="MFS_Transporters"/>
</dbReference>
<accession>A0A949U2G2</accession>
<comment type="caution">
    <text evidence="9">The sequence shown here is derived from an EMBL/GenBank/DDBJ whole genome shotgun (WGS) entry which is preliminary data.</text>
</comment>
<feature type="transmembrane region" description="Helical" evidence="7">
    <location>
        <begin position="97"/>
        <end position="118"/>
    </location>
</feature>
<dbReference type="InterPro" id="IPR011701">
    <property type="entry name" value="MFS"/>
</dbReference>
<name>A0A949U2G2_9CLOT</name>